<dbReference type="EMBL" id="LR798312">
    <property type="protein sequence ID" value="CAB5222735.1"/>
    <property type="molecule type" value="Genomic_DNA"/>
</dbReference>
<evidence type="ECO:0000259" key="1">
    <source>
        <dbReference type="Pfam" id="PF21939"/>
    </source>
</evidence>
<name>A0A6J7X0Q2_9CAUD</name>
<accession>A0A6J7X0Q2</accession>
<evidence type="ECO:0000313" key="2">
    <source>
        <dbReference type="EMBL" id="CAB5222735.1"/>
    </source>
</evidence>
<gene>
    <name evidence="2" type="ORF">UFOVP371_29</name>
</gene>
<proteinExistence type="predicted"/>
<organism evidence="2">
    <name type="scientific">uncultured Caudovirales phage</name>
    <dbReference type="NCBI Taxonomy" id="2100421"/>
    <lineage>
        <taxon>Viruses</taxon>
        <taxon>Duplodnaviria</taxon>
        <taxon>Heunggongvirae</taxon>
        <taxon>Uroviricota</taxon>
        <taxon>Caudoviricetes</taxon>
        <taxon>Peduoviridae</taxon>
        <taxon>Maltschvirus</taxon>
        <taxon>Maltschvirus maltsch</taxon>
    </lineage>
</organism>
<sequence length="219" mass="22142">MTDYVKSTSFASKDALSTGNPAKIVKGTEIDTEFNNIATAVATKADITSPAFAGTPTAPTASAGTSNTQLSTTAFVQAAIALLYPVGSIYTNASVATNPGTLLGFGTWTAFGAGRVMVGFNSGNALFDTAEETGGSADAITVSHTHTATVTDPGHSHAGGAQSPIIFGSGSNPENKVPGQQNTSSAVTGISVTNSTTGSSGTNANYQPYITVYMWKRTA</sequence>
<dbReference type="Pfam" id="PF21939">
    <property type="entry name" value="Gp10_C"/>
    <property type="match status" value="1"/>
</dbReference>
<dbReference type="InterPro" id="IPR053827">
    <property type="entry name" value="Gp10_C"/>
</dbReference>
<feature type="domain" description="Baseplate structural protein Gp10 C-terminal" evidence="1">
    <location>
        <begin position="81"/>
        <end position="218"/>
    </location>
</feature>
<protein>
    <recommendedName>
        <fullName evidence="1">Baseplate structural protein Gp10 C-terminal domain-containing protein</fullName>
    </recommendedName>
</protein>
<reference evidence="2" key="1">
    <citation type="submission" date="2020-05" db="EMBL/GenBank/DDBJ databases">
        <authorList>
            <person name="Chiriac C."/>
            <person name="Salcher M."/>
            <person name="Ghai R."/>
            <person name="Kavagutti S V."/>
        </authorList>
    </citation>
    <scope>NUCLEOTIDE SEQUENCE</scope>
</reference>